<feature type="domain" description="SHSP" evidence="4">
    <location>
        <begin position="80"/>
        <end position="210"/>
    </location>
</feature>
<keyword evidence="3" id="KW-0812">Transmembrane</keyword>
<dbReference type="InterPro" id="IPR008978">
    <property type="entry name" value="HSP20-like_chaperone"/>
</dbReference>
<dbReference type="SUPFAM" id="SSF49764">
    <property type="entry name" value="HSP20-like chaperones"/>
    <property type="match status" value="1"/>
</dbReference>
<dbReference type="AlphaFoldDB" id="A0A2T9YSW9"/>
<reference evidence="5 6" key="1">
    <citation type="journal article" date="2018" name="MBio">
        <title>Comparative Genomics Reveals the Core Gene Toolbox for the Fungus-Insect Symbiosis.</title>
        <authorList>
            <person name="Wang Y."/>
            <person name="Stata M."/>
            <person name="Wang W."/>
            <person name="Stajich J.E."/>
            <person name="White M.M."/>
            <person name="Moncalvo J.M."/>
        </authorList>
    </citation>
    <scope>NUCLEOTIDE SEQUENCE [LARGE SCALE GENOMIC DNA]</scope>
    <source>
        <strain evidence="5 6">AUS-77-4</strain>
    </source>
</reference>
<protein>
    <recommendedName>
        <fullName evidence="4">SHSP domain-containing protein</fullName>
    </recommendedName>
</protein>
<evidence type="ECO:0000313" key="5">
    <source>
        <dbReference type="EMBL" id="PVU95419.1"/>
    </source>
</evidence>
<accession>A0A2T9YSW9</accession>
<keyword evidence="6" id="KW-1185">Reference proteome</keyword>
<organism evidence="5 6">
    <name type="scientific">Furculomyces boomerangus</name>
    <dbReference type="NCBI Taxonomy" id="61424"/>
    <lineage>
        <taxon>Eukaryota</taxon>
        <taxon>Fungi</taxon>
        <taxon>Fungi incertae sedis</taxon>
        <taxon>Zoopagomycota</taxon>
        <taxon>Kickxellomycotina</taxon>
        <taxon>Harpellomycetes</taxon>
        <taxon>Harpellales</taxon>
        <taxon>Harpellaceae</taxon>
        <taxon>Furculomyces</taxon>
    </lineage>
</organism>
<comment type="similarity">
    <text evidence="1 2">Belongs to the small heat shock protein (HSP20) family.</text>
</comment>
<dbReference type="PROSITE" id="PS01031">
    <property type="entry name" value="SHSP"/>
    <property type="match status" value="1"/>
</dbReference>
<proteinExistence type="inferred from homology"/>
<evidence type="ECO:0000313" key="6">
    <source>
        <dbReference type="Proteomes" id="UP000245699"/>
    </source>
</evidence>
<dbReference type="Pfam" id="PF00011">
    <property type="entry name" value="HSP20"/>
    <property type="match status" value="1"/>
</dbReference>
<dbReference type="Gene3D" id="2.60.40.790">
    <property type="match status" value="1"/>
</dbReference>
<evidence type="ECO:0000259" key="4">
    <source>
        <dbReference type="PROSITE" id="PS01031"/>
    </source>
</evidence>
<sequence length="306" mass="35492">MSSDSDSSNSKSTVIESYQFKRFGSSDLLSYKKKRDYEYDYAYLNSNDYSKLSNRNTSKGKSYSHGLRLFPSVEKIRTYEVSESDWTPFSRLYEKRDRMKLVIFTPNHHKYKVTIDVFFSDSNGLGEHCDRIVICGEAEYHSQIENFDLEHRHFCGCSVIVPLFFSKDFVLPSNCDYGETKIEYNDGFMTVNIPKSNSTEKYRSKPLKVPSNIPKSIEAEVVIKKKGNSEERLYLHECQQNNDDGQLSVWTVVILTALLILVLIYWIDMISTRITIFYRNTSTWSITKYFKMCPPKPTVTPIAPTS</sequence>
<comment type="caution">
    <text evidence="5">The sequence shown here is derived from an EMBL/GenBank/DDBJ whole genome shotgun (WGS) entry which is preliminary data.</text>
</comment>
<gene>
    <name evidence="5" type="ORF">BB559_002746</name>
</gene>
<name>A0A2T9YSW9_9FUNG</name>
<keyword evidence="3" id="KW-1133">Transmembrane helix</keyword>
<feature type="transmembrane region" description="Helical" evidence="3">
    <location>
        <begin position="247"/>
        <end position="267"/>
    </location>
</feature>
<dbReference type="EMBL" id="MBFT01000187">
    <property type="protein sequence ID" value="PVU95419.1"/>
    <property type="molecule type" value="Genomic_DNA"/>
</dbReference>
<evidence type="ECO:0000256" key="3">
    <source>
        <dbReference type="SAM" id="Phobius"/>
    </source>
</evidence>
<dbReference type="Proteomes" id="UP000245699">
    <property type="component" value="Unassembled WGS sequence"/>
</dbReference>
<keyword evidence="3" id="KW-0472">Membrane</keyword>
<dbReference type="InterPro" id="IPR002068">
    <property type="entry name" value="A-crystallin/Hsp20_dom"/>
</dbReference>
<evidence type="ECO:0000256" key="2">
    <source>
        <dbReference type="RuleBase" id="RU003616"/>
    </source>
</evidence>
<evidence type="ECO:0000256" key="1">
    <source>
        <dbReference type="PROSITE-ProRule" id="PRU00285"/>
    </source>
</evidence>